<keyword evidence="5" id="KW-0503">Monooxygenase</keyword>
<accession>A0A146F388</accession>
<evidence type="ECO:0000256" key="1">
    <source>
        <dbReference type="ARBA" id="ARBA00007992"/>
    </source>
</evidence>
<dbReference type="InterPro" id="IPR036188">
    <property type="entry name" value="FAD/NAD-bd_sf"/>
</dbReference>
<feature type="domain" description="FAD-binding" evidence="6">
    <location>
        <begin position="10"/>
        <end position="365"/>
    </location>
</feature>
<evidence type="ECO:0000256" key="4">
    <source>
        <dbReference type="ARBA" id="ARBA00023002"/>
    </source>
</evidence>
<dbReference type="PANTHER" id="PTHR13789:SF172">
    <property type="entry name" value="HYDROXYLASE, PUTATIVE (AFU_ORTHOLOGUE AFUA_1G12410)-RELATED"/>
    <property type="match status" value="1"/>
</dbReference>
<evidence type="ECO:0000313" key="7">
    <source>
        <dbReference type="EMBL" id="GAT20744.1"/>
    </source>
</evidence>
<dbReference type="Gene3D" id="3.50.50.60">
    <property type="entry name" value="FAD/NAD(P)-binding domain"/>
    <property type="match status" value="1"/>
</dbReference>
<keyword evidence="2" id="KW-0285">Flavoprotein</keyword>
<organism evidence="7 8">
    <name type="scientific">Aspergillus kawachii</name>
    <name type="common">White koji mold</name>
    <name type="synonym">Aspergillus awamori var. kawachi</name>
    <dbReference type="NCBI Taxonomy" id="1069201"/>
    <lineage>
        <taxon>Eukaryota</taxon>
        <taxon>Fungi</taxon>
        <taxon>Dikarya</taxon>
        <taxon>Ascomycota</taxon>
        <taxon>Pezizomycotina</taxon>
        <taxon>Eurotiomycetes</taxon>
        <taxon>Eurotiomycetidae</taxon>
        <taxon>Eurotiales</taxon>
        <taxon>Aspergillaceae</taxon>
        <taxon>Aspergillus</taxon>
        <taxon>Aspergillus subgen. Circumdati</taxon>
    </lineage>
</organism>
<dbReference type="Pfam" id="PF01494">
    <property type="entry name" value="FAD_binding_3"/>
    <property type="match status" value="1"/>
</dbReference>
<dbReference type="PRINTS" id="PR00420">
    <property type="entry name" value="RNGMNOXGNASE"/>
</dbReference>
<comment type="caution">
    <text evidence="7">The sequence shown here is derived from an EMBL/GenBank/DDBJ whole genome shotgun (WGS) entry which is preliminary data.</text>
</comment>
<dbReference type="VEuPathDB" id="FungiDB:ASPFODRAFT_140970"/>
<dbReference type="SUPFAM" id="SSF51905">
    <property type="entry name" value="FAD/NAD(P)-binding domain"/>
    <property type="match status" value="1"/>
</dbReference>
<gene>
    <name evidence="7" type="ORF">RIB2604_00802170</name>
</gene>
<dbReference type="PANTHER" id="PTHR13789">
    <property type="entry name" value="MONOOXYGENASE"/>
    <property type="match status" value="1"/>
</dbReference>
<proteinExistence type="inferred from homology"/>
<name>A0A146F388_ASPKA</name>
<protein>
    <submittedName>
        <fullName evidence="7">Salicylate hydroxylase</fullName>
    </submittedName>
</protein>
<keyword evidence="4" id="KW-0560">Oxidoreductase</keyword>
<evidence type="ECO:0000256" key="3">
    <source>
        <dbReference type="ARBA" id="ARBA00022827"/>
    </source>
</evidence>
<evidence type="ECO:0000313" key="8">
    <source>
        <dbReference type="Proteomes" id="UP000075230"/>
    </source>
</evidence>
<comment type="similarity">
    <text evidence="1">Belongs to the paxM FAD-dependent monooxygenase family.</text>
</comment>
<dbReference type="InterPro" id="IPR002938">
    <property type="entry name" value="FAD-bd"/>
</dbReference>
<reference evidence="7 8" key="1">
    <citation type="journal article" date="2016" name="DNA Res.">
        <title>Genome sequence of Aspergillus luchuensis NBRC 4314.</title>
        <authorList>
            <person name="Yamada O."/>
            <person name="Machida M."/>
            <person name="Hosoyama A."/>
            <person name="Goto M."/>
            <person name="Takahashi T."/>
            <person name="Futagami T."/>
            <person name="Yamagata Y."/>
            <person name="Takeuchi M."/>
            <person name="Kobayashi T."/>
            <person name="Koike H."/>
            <person name="Abe K."/>
            <person name="Asai K."/>
            <person name="Arita M."/>
            <person name="Fujita N."/>
            <person name="Fukuda K."/>
            <person name="Higa K."/>
            <person name="Horikawa H."/>
            <person name="Ishikawa T."/>
            <person name="Jinno K."/>
            <person name="Kato Y."/>
            <person name="Kirimura K."/>
            <person name="Mizutani O."/>
            <person name="Nakasone K."/>
            <person name="Sano M."/>
            <person name="Shiraishi Y."/>
            <person name="Tsukahara M."/>
            <person name="Gomi K."/>
        </authorList>
    </citation>
    <scope>NUCLEOTIDE SEQUENCE [LARGE SCALE GENOMIC DNA]</scope>
    <source>
        <strain evidence="7 8">RIB 2604</strain>
    </source>
</reference>
<dbReference type="AlphaFoldDB" id="A0A146F388"/>
<dbReference type="EMBL" id="BCWF01000008">
    <property type="protein sequence ID" value="GAT20744.1"/>
    <property type="molecule type" value="Genomic_DNA"/>
</dbReference>
<dbReference type="Proteomes" id="UP000075230">
    <property type="component" value="Unassembled WGS sequence"/>
</dbReference>
<evidence type="ECO:0000256" key="5">
    <source>
        <dbReference type="ARBA" id="ARBA00023033"/>
    </source>
</evidence>
<keyword evidence="3" id="KW-0274">FAD</keyword>
<dbReference type="SUPFAM" id="SSF54373">
    <property type="entry name" value="FAD-linked reductases, C-terminal domain"/>
    <property type="match status" value="1"/>
</dbReference>
<dbReference type="GO" id="GO:0071949">
    <property type="term" value="F:FAD binding"/>
    <property type="evidence" value="ECO:0007669"/>
    <property type="project" value="InterPro"/>
</dbReference>
<dbReference type="InterPro" id="IPR050493">
    <property type="entry name" value="FAD-dep_Monooxygenase_BioMet"/>
</dbReference>
<evidence type="ECO:0000256" key="2">
    <source>
        <dbReference type="ARBA" id="ARBA00022630"/>
    </source>
</evidence>
<reference evidence="8" key="2">
    <citation type="submission" date="2016-02" db="EMBL/GenBank/DDBJ databases">
        <title>Genome sequencing of Aspergillus luchuensis NBRC 4314.</title>
        <authorList>
            <person name="Yamada O."/>
        </authorList>
    </citation>
    <scope>NUCLEOTIDE SEQUENCE [LARGE SCALE GENOMIC DNA]</scope>
    <source>
        <strain evidence="8">RIB 2604</strain>
    </source>
</reference>
<dbReference type="GO" id="GO:0004497">
    <property type="term" value="F:monooxygenase activity"/>
    <property type="evidence" value="ECO:0007669"/>
    <property type="project" value="UniProtKB-KW"/>
</dbReference>
<sequence>MPSRTDSPLDIAIIGAGLGGLSAAVALRRQGHRITVYERYDFAGEVGASLSAASNGSRFLEQWGVDVKAAKPVVLKKLIMHDWETGVIQNEYGLGDYKAKFGTEYNNFHRIDIHQQLLKSAFDEPGEGTPCTLKVNHKAVSLDAEAGRIVFENGETASADLIVAADGIRSQSRLEMGITPEFTMSTSCCYRCIISADKLRSLGLDDYIDNEAIEYWGGFGINKIVMSPCSNGEVVSCYCFYPAEYNNLRGDGWNIAATPEQLVDTFPGLDERMKLLMMNAEDIKMWRLYRHQPYPYWAKGKVCLLGDAAHPMMPDQSQGSCMAFEDAGALGLIFHRTFREEYSVAEGLQLYERLRKPRATKVQEASFRAREDLSERIGWSSSTDRPGKLTIEEVCGISGRRFSWKYTDAKSLISIINLAQGIVSLKLLCDIYIVLRDQSSTLFIYWEQLPTNINDHQSRRYL</sequence>
<evidence type="ECO:0000259" key="6">
    <source>
        <dbReference type="Pfam" id="PF01494"/>
    </source>
</evidence>